<sequence length="73" mass="8184">MSDVEAGGATVFPYIGLKLYPEKGSAAFWYNLYRNGDGIYKTRHAACPVLVGTKWVANKWIHEEDRSLDVHVA</sequence>
<protein>
    <submittedName>
        <fullName evidence="5">Uncharacterized protein</fullName>
    </submittedName>
</protein>
<name>A0A0B7AP15_9EUPU</name>
<dbReference type="PANTHER" id="PTHR10869">
    <property type="entry name" value="PROLYL 4-HYDROXYLASE ALPHA SUBUNIT"/>
    <property type="match status" value="1"/>
</dbReference>
<dbReference type="InterPro" id="IPR045054">
    <property type="entry name" value="P4HA-like"/>
</dbReference>
<dbReference type="AlphaFoldDB" id="A0A0B7AP15"/>
<dbReference type="GO" id="GO:0031418">
    <property type="term" value="F:L-ascorbic acid binding"/>
    <property type="evidence" value="ECO:0007669"/>
    <property type="project" value="UniProtKB-KW"/>
</dbReference>
<dbReference type="GO" id="GO:0005783">
    <property type="term" value="C:endoplasmic reticulum"/>
    <property type="evidence" value="ECO:0007669"/>
    <property type="project" value="TreeGrafter"/>
</dbReference>
<dbReference type="PANTHER" id="PTHR10869:SF244">
    <property type="entry name" value="PROLYL 4-HYDROXYLASE SUBUNIT ALPHA-2"/>
    <property type="match status" value="1"/>
</dbReference>
<evidence type="ECO:0000256" key="2">
    <source>
        <dbReference type="ARBA" id="ARBA00022896"/>
    </source>
</evidence>
<keyword evidence="2" id="KW-0847">Vitamin C</keyword>
<dbReference type="EMBL" id="HACG01035924">
    <property type="protein sequence ID" value="CEK82789.1"/>
    <property type="molecule type" value="Transcribed_RNA"/>
</dbReference>
<reference evidence="5" key="1">
    <citation type="submission" date="2014-12" db="EMBL/GenBank/DDBJ databases">
        <title>Insight into the proteome of Arion vulgaris.</title>
        <authorList>
            <person name="Aradska J."/>
            <person name="Bulat T."/>
            <person name="Smidak R."/>
            <person name="Sarate P."/>
            <person name="Gangsoo J."/>
            <person name="Sialana F."/>
            <person name="Bilban M."/>
            <person name="Lubec G."/>
        </authorList>
    </citation>
    <scope>NUCLEOTIDE SEQUENCE</scope>
    <source>
        <tissue evidence="5">Skin</tissue>
    </source>
</reference>
<evidence type="ECO:0000256" key="3">
    <source>
        <dbReference type="ARBA" id="ARBA00023004"/>
    </source>
</evidence>
<dbReference type="GO" id="GO:0046872">
    <property type="term" value="F:metal ion binding"/>
    <property type="evidence" value="ECO:0007669"/>
    <property type="project" value="UniProtKB-KW"/>
</dbReference>
<dbReference type="EMBL" id="HACG01035921">
    <property type="protein sequence ID" value="CEK82786.1"/>
    <property type="molecule type" value="Transcribed_RNA"/>
</dbReference>
<accession>A0A0B7AP15</accession>
<proteinExistence type="predicted"/>
<evidence type="ECO:0000256" key="1">
    <source>
        <dbReference type="ARBA" id="ARBA00022723"/>
    </source>
</evidence>
<evidence type="ECO:0000313" key="5">
    <source>
        <dbReference type="EMBL" id="CEK82789.1"/>
    </source>
</evidence>
<keyword evidence="1" id="KW-0479">Metal-binding</keyword>
<evidence type="ECO:0000313" key="4">
    <source>
        <dbReference type="EMBL" id="CEK82786.1"/>
    </source>
</evidence>
<dbReference type="Gene3D" id="2.60.120.620">
    <property type="entry name" value="q2cbj1_9rhob like domain"/>
    <property type="match status" value="1"/>
</dbReference>
<keyword evidence="3" id="KW-0408">Iron</keyword>
<gene>
    <name evidence="5" type="primary">ORF133547</name>
    <name evidence="4" type="synonym">ORF133536</name>
</gene>
<dbReference type="GO" id="GO:0004656">
    <property type="term" value="F:procollagen-proline 4-dioxygenase activity"/>
    <property type="evidence" value="ECO:0007669"/>
    <property type="project" value="TreeGrafter"/>
</dbReference>
<organism evidence="5">
    <name type="scientific">Arion vulgaris</name>
    <dbReference type="NCBI Taxonomy" id="1028688"/>
    <lineage>
        <taxon>Eukaryota</taxon>
        <taxon>Metazoa</taxon>
        <taxon>Spiralia</taxon>
        <taxon>Lophotrochozoa</taxon>
        <taxon>Mollusca</taxon>
        <taxon>Gastropoda</taxon>
        <taxon>Heterobranchia</taxon>
        <taxon>Euthyneura</taxon>
        <taxon>Panpulmonata</taxon>
        <taxon>Eupulmonata</taxon>
        <taxon>Stylommatophora</taxon>
        <taxon>Helicina</taxon>
        <taxon>Arionoidea</taxon>
        <taxon>Arionidae</taxon>
        <taxon>Arion</taxon>
    </lineage>
</organism>